<organism evidence="2 3">
    <name type="scientific">Apiospora saccharicola</name>
    <dbReference type="NCBI Taxonomy" id="335842"/>
    <lineage>
        <taxon>Eukaryota</taxon>
        <taxon>Fungi</taxon>
        <taxon>Dikarya</taxon>
        <taxon>Ascomycota</taxon>
        <taxon>Pezizomycotina</taxon>
        <taxon>Sordariomycetes</taxon>
        <taxon>Xylariomycetidae</taxon>
        <taxon>Amphisphaeriales</taxon>
        <taxon>Apiosporaceae</taxon>
        <taxon>Apiospora</taxon>
    </lineage>
</organism>
<proteinExistence type="predicted"/>
<evidence type="ECO:0000313" key="2">
    <source>
        <dbReference type="EMBL" id="KAK8072474.1"/>
    </source>
</evidence>
<dbReference type="EMBL" id="JAQQWM010000003">
    <property type="protein sequence ID" value="KAK8072474.1"/>
    <property type="molecule type" value="Genomic_DNA"/>
</dbReference>
<keyword evidence="3" id="KW-1185">Reference proteome</keyword>
<accession>A0ABR1VMJ0</accession>
<protein>
    <submittedName>
        <fullName evidence="2">Uncharacterized protein</fullName>
    </submittedName>
</protein>
<evidence type="ECO:0000313" key="3">
    <source>
        <dbReference type="Proteomes" id="UP001446871"/>
    </source>
</evidence>
<feature type="region of interest" description="Disordered" evidence="1">
    <location>
        <begin position="93"/>
        <end position="126"/>
    </location>
</feature>
<feature type="compositionally biased region" description="Polar residues" evidence="1">
    <location>
        <begin position="101"/>
        <end position="126"/>
    </location>
</feature>
<dbReference type="Proteomes" id="UP001446871">
    <property type="component" value="Unassembled WGS sequence"/>
</dbReference>
<sequence>MSSCRKEVLPTRFPKSGLKFSSRLRATLERFTAHSAAPSALAATTLPALSHRRLLSSSTTAQPSTQCAVAAIKHDAWTLRSCTSLSAAAPVLAAPGSPVGTSPTGDSTSSAGLGWSTTDQQQGALA</sequence>
<name>A0ABR1VMJ0_9PEZI</name>
<evidence type="ECO:0000256" key="1">
    <source>
        <dbReference type="SAM" id="MobiDB-lite"/>
    </source>
</evidence>
<gene>
    <name evidence="2" type="ORF">PG996_005822</name>
</gene>
<comment type="caution">
    <text evidence="2">The sequence shown here is derived from an EMBL/GenBank/DDBJ whole genome shotgun (WGS) entry which is preliminary data.</text>
</comment>
<reference evidence="2 3" key="1">
    <citation type="submission" date="2023-01" db="EMBL/GenBank/DDBJ databases">
        <title>Analysis of 21 Apiospora genomes using comparative genomics revels a genus with tremendous synthesis potential of carbohydrate active enzymes and secondary metabolites.</title>
        <authorList>
            <person name="Sorensen T."/>
        </authorList>
    </citation>
    <scope>NUCLEOTIDE SEQUENCE [LARGE SCALE GENOMIC DNA]</scope>
    <source>
        <strain evidence="2 3">CBS 83171</strain>
    </source>
</reference>